<protein>
    <submittedName>
        <fullName evidence="2">6cb624c1-9f60-4dc7-b790-d09e3bc5e7f7</fullName>
    </submittedName>
</protein>
<feature type="signal peptide" evidence="1">
    <location>
        <begin position="1"/>
        <end position="30"/>
    </location>
</feature>
<accession>A0A3S4D408</accession>
<gene>
    <name evidence="2" type="ORF">TT172_LOCUS4361</name>
</gene>
<organism evidence="2 3">
    <name type="scientific">Thermothielavioides terrestris</name>
    <dbReference type="NCBI Taxonomy" id="2587410"/>
    <lineage>
        <taxon>Eukaryota</taxon>
        <taxon>Fungi</taxon>
        <taxon>Dikarya</taxon>
        <taxon>Ascomycota</taxon>
        <taxon>Pezizomycotina</taxon>
        <taxon>Sordariomycetes</taxon>
        <taxon>Sordariomycetidae</taxon>
        <taxon>Sordariales</taxon>
        <taxon>Chaetomiaceae</taxon>
        <taxon>Thermothielavioides</taxon>
    </lineage>
</organism>
<keyword evidence="1" id="KW-0732">Signal</keyword>
<dbReference type="AlphaFoldDB" id="A0A3S4D408"/>
<reference evidence="2 3" key="1">
    <citation type="submission" date="2018-04" db="EMBL/GenBank/DDBJ databases">
        <authorList>
            <person name="Huttner S."/>
            <person name="Dainat J."/>
        </authorList>
    </citation>
    <scope>NUCLEOTIDE SEQUENCE [LARGE SCALE GENOMIC DNA]</scope>
</reference>
<dbReference type="Proteomes" id="UP000289323">
    <property type="component" value="Unassembled WGS sequence"/>
</dbReference>
<dbReference type="EMBL" id="OUUZ01000008">
    <property type="protein sequence ID" value="SPQ21942.1"/>
    <property type="molecule type" value="Genomic_DNA"/>
</dbReference>
<evidence type="ECO:0000313" key="2">
    <source>
        <dbReference type="EMBL" id="SPQ21942.1"/>
    </source>
</evidence>
<name>A0A3S4D408_9PEZI</name>
<feature type="chain" id="PRO_5018761369" evidence="1">
    <location>
        <begin position="31"/>
        <end position="129"/>
    </location>
</feature>
<evidence type="ECO:0000313" key="3">
    <source>
        <dbReference type="Proteomes" id="UP000289323"/>
    </source>
</evidence>
<sequence>MAPPNIPLATRLLPLILLLLLPLLPGPTSAEILGALTITNALTRREGGGGGGKAEVQGLTRVADTHLNSTDFLFALVDDQSKETSCSVAVPGSDPTASWYGRSCVVHPNYSISWGYIKETDSAVMTVCE</sequence>
<evidence type="ECO:0000256" key="1">
    <source>
        <dbReference type="SAM" id="SignalP"/>
    </source>
</evidence>
<proteinExistence type="predicted"/>